<name>A0A2P6N8G0_9EUKA</name>
<feature type="compositionally biased region" description="Basic residues" evidence="1">
    <location>
        <begin position="1007"/>
        <end position="1016"/>
    </location>
</feature>
<feature type="region of interest" description="Disordered" evidence="1">
    <location>
        <begin position="96"/>
        <end position="176"/>
    </location>
</feature>
<reference evidence="2 3" key="1">
    <citation type="journal article" date="2018" name="Genome Biol. Evol.">
        <title>Multiple Roots of Fruiting Body Formation in Amoebozoa.</title>
        <authorList>
            <person name="Hillmann F."/>
            <person name="Forbes G."/>
            <person name="Novohradska S."/>
            <person name="Ferling I."/>
            <person name="Riege K."/>
            <person name="Groth M."/>
            <person name="Westermann M."/>
            <person name="Marz M."/>
            <person name="Spaller T."/>
            <person name="Winckler T."/>
            <person name="Schaap P."/>
            <person name="Glockner G."/>
        </authorList>
    </citation>
    <scope>NUCLEOTIDE SEQUENCE [LARGE SCALE GENOMIC DNA]</scope>
    <source>
        <strain evidence="2 3">Jena</strain>
    </source>
</reference>
<dbReference type="AlphaFoldDB" id="A0A2P6N8G0"/>
<dbReference type="EMBL" id="MDYQ01000156">
    <property type="protein sequence ID" value="PRP80233.1"/>
    <property type="molecule type" value="Genomic_DNA"/>
</dbReference>
<dbReference type="STRING" id="1890364.A0A2P6N8G0"/>
<dbReference type="InParanoid" id="A0A2P6N8G0"/>
<feature type="compositionally biased region" description="Polar residues" evidence="1">
    <location>
        <begin position="611"/>
        <end position="622"/>
    </location>
</feature>
<protein>
    <submittedName>
        <fullName evidence="2">Uncharacterized protein</fullName>
    </submittedName>
</protein>
<dbReference type="Proteomes" id="UP000241769">
    <property type="component" value="Unassembled WGS sequence"/>
</dbReference>
<proteinExistence type="predicted"/>
<feature type="compositionally biased region" description="Polar residues" evidence="1">
    <location>
        <begin position="830"/>
        <end position="841"/>
    </location>
</feature>
<gene>
    <name evidence="2" type="ORF">PROFUN_12172</name>
</gene>
<evidence type="ECO:0000256" key="1">
    <source>
        <dbReference type="SAM" id="MobiDB-lite"/>
    </source>
</evidence>
<sequence>MSRGEKDLEKDERAKQIQARLAEIEKLKKEKKREEMRREEELKREEARGQRTEQREEDEKQGGKSDEPEMTPHKSLLQCTRDVFYHLIAAPTYQKNISVDDPKTPPRTSLSPPLSVSPTPPHAPSQPSQKVTQSQPSDTRAGKSPSLFDIAAQEAKKRREREEDLLTSPPPASIKMANPHLKREAISSTPLHPPTQEHCRQLEYLVRSEESVSKLYLSQLSKSTDVPLEFFRVSAEVIRHLMDHNKDGVFTSFLLCLDLIYFLCHQHATFLALLSRDMDSSDHHFHDFEFQFYSILVKITASNLGYNSKAAAVTALQVGERITTRMIGTPALSRPCVKLDDKIFSTADGASLGPTLMFFAWEDTKRALCGALEEIVMNGHSSLLEESNNCSNLTASSDKKPWRVTPQFIHLLQTLLCFLDPASLDHKMIEWGLRRGIFVYIHWVSIYTQKSDILFRLYAEIFCRLLNKEINTLGSHEMKEIWEHLPIVCRYLGHSPIRPHIQRIVEKMKELNHQFVTSRPVHVSETVLQDSCQTSLAQIVIPSVDNGQQSTVNDQHKLEASTQTEMVFASHTERIDGTATPMENTNGPASSEENIDQLTIPVHKEHPSVSHMEQTHQLMVSTEESDQPESPTEEPGQPVNPTEESDQPVSPTEESDQLVSPTEESDQPVSPTEEPDQPVSPTEEPDQPVNTTEEPDQPVNPTEESDQPVSPTEESDQPVNPTEEPDQPVNLTEEPYQPVSPTEESDQPVSPTEESDQPVNPTEEPYQPVSPTEESTWHQRVWQHKEHPSVSPMEQTHQLMVSTEESDQPVSPTEESDQPASPTEEPDQPVSPTEESDQPVSPTEEPDQPVNPTEKIDQPVNPTEETDQLIVPTVDRESEIPKGADEAQIIFDTPQEKPENACAKAENIVETTPGPVEPEIVHTNTETSHTSTKIAPEEHVDMMEQEDKSTQERIQEKDNTVHAPVESLATQDDIDAMDTDNGTENNHENFSSLSRAEQLTKDINRTTHARGRLSIP</sequence>
<feature type="compositionally biased region" description="Polar residues" evidence="1">
    <location>
        <begin position="125"/>
        <end position="138"/>
    </location>
</feature>
<feature type="compositionally biased region" description="Low complexity" evidence="1">
    <location>
        <begin position="106"/>
        <end position="117"/>
    </location>
</feature>
<feature type="region of interest" description="Disordered" evidence="1">
    <location>
        <begin position="607"/>
        <end position="1016"/>
    </location>
</feature>
<evidence type="ECO:0000313" key="3">
    <source>
        <dbReference type="Proteomes" id="UP000241769"/>
    </source>
</evidence>
<organism evidence="2 3">
    <name type="scientific">Planoprotostelium fungivorum</name>
    <dbReference type="NCBI Taxonomy" id="1890364"/>
    <lineage>
        <taxon>Eukaryota</taxon>
        <taxon>Amoebozoa</taxon>
        <taxon>Evosea</taxon>
        <taxon>Variosea</taxon>
        <taxon>Cavosteliida</taxon>
        <taxon>Cavosteliaceae</taxon>
        <taxon>Planoprotostelium</taxon>
    </lineage>
</organism>
<evidence type="ECO:0000313" key="2">
    <source>
        <dbReference type="EMBL" id="PRP80233.1"/>
    </source>
</evidence>
<feature type="compositionally biased region" description="Basic and acidic residues" evidence="1">
    <location>
        <begin position="154"/>
        <end position="164"/>
    </location>
</feature>
<accession>A0A2P6N8G0</accession>
<feature type="compositionally biased region" description="Polar residues" evidence="1">
    <location>
        <begin position="699"/>
        <end position="720"/>
    </location>
</feature>
<feature type="compositionally biased region" description="Polar residues" evidence="1">
    <location>
        <begin position="980"/>
        <end position="997"/>
    </location>
</feature>
<keyword evidence="3" id="KW-1185">Reference proteome</keyword>
<feature type="compositionally biased region" description="Polar residues" evidence="1">
    <location>
        <begin position="639"/>
        <end position="670"/>
    </location>
</feature>
<feature type="region of interest" description="Disordered" evidence="1">
    <location>
        <begin position="24"/>
        <end position="77"/>
    </location>
</feature>
<feature type="compositionally biased region" description="Polar residues" evidence="1">
    <location>
        <begin position="792"/>
        <end position="821"/>
    </location>
</feature>
<dbReference type="OrthoDB" id="9941983at2759"/>
<feature type="compositionally biased region" description="Basic and acidic residues" evidence="1">
    <location>
        <begin position="24"/>
        <end position="72"/>
    </location>
</feature>
<feature type="compositionally biased region" description="Basic and acidic residues" evidence="1">
    <location>
        <begin position="874"/>
        <end position="885"/>
    </location>
</feature>
<feature type="compositionally biased region" description="Basic and acidic residues" evidence="1">
    <location>
        <begin position="935"/>
        <end position="960"/>
    </location>
</feature>
<feature type="compositionally biased region" description="Polar residues" evidence="1">
    <location>
        <begin position="739"/>
        <end position="760"/>
    </location>
</feature>
<comment type="caution">
    <text evidence="2">The sequence shown here is derived from an EMBL/GenBank/DDBJ whole genome shotgun (WGS) entry which is preliminary data.</text>
</comment>
<feature type="compositionally biased region" description="Polar residues" evidence="1">
    <location>
        <begin position="922"/>
        <end position="933"/>
    </location>
</feature>